<dbReference type="InterPro" id="IPR016032">
    <property type="entry name" value="Sig_transdc_resp-reg_C-effctor"/>
</dbReference>
<protein>
    <recommendedName>
        <fullName evidence="6">HTH luxR-type domain-containing protein</fullName>
    </recommendedName>
</protein>
<evidence type="ECO:0000256" key="1">
    <source>
        <dbReference type="SAM" id="Coils"/>
    </source>
</evidence>
<feature type="transmembrane region" description="Helical" evidence="2">
    <location>
        <begin position="420"/>
        <end position="440"/>
    </location>
</feature>
<keyword evidence="1" id="KW-0175">Coiled coil</keyword>
<dbReference type="RefSeq" id="WP_264729413.1">
    <property type="nucleotide sequence ID" value="NZ_JAPDNR010000001.1"/>
</dbReference>
<evidence type="ECO:0000256" key="3">
    <source>
        <dbReference type="SAM" id="SignalP"/>
    </source>
</evidence>
<keyword evidence="3" id="KW-0732">Signal</keyword>
<accession>A0ABT3IJG0</accession>
<evidence type="ECO:0008006" key="6">
    <source>
        <dbReference type="Google" id="ProtNLM"/>
    </source>
</evidence>
<keyword evidence="2" id="KW-0812">Transmembrane</keyword>
<keyword evidence="2" id="KW-0472">Membrane</keyword>
<keyword evidence="2" id="KW-1133">Transmembrane helix</keyword>
<evidence type="ECO:0000313" key="5">
    <source>
        <dbReference type="Proteomes" id="UP001207742"/>
    </source>
</evidence>
<proteinExistence type="predicted"/>
<feature type="signal peptide" evidence="3">
    <location>
        <begin position="1"/>
        <end position="25"/>
    </location>
</feature>
<evidence type="ECO:0000256" key="2">
    <source>
        <dbReference type="SAM" id="Phobius"/>
    </source>
</evidence>
<keyword evidence="5" id="KW-1185">Reference proteome</keyword>
<reference evidence="4 5" key="1">
    <citation type="submission" date="2022-10" db="EMBL/GenBank/DDBJ databases">
        <title>Chitinophaga nivalis PC15 sp. nov., isolated from Pyeongchang county, South Korea.</title>
        <authorList>
            <person name="Trinh H.N."/>
        </authorList>
    </citation>
    <scope>NUCLEOTIDE SEQUENCE [LARGE SCALE GENOMIC DNA]</scope>
    <source>
        <strain evidence="4 5">PC14</strain>
    </source>
</reference>
<dbReference type="Proteomes" id="UP001207742">
    <property type="component" value="Unassembled WGS sequence"/>
</dbReference>
<gene>
    <name evidence="4" type="ORF">OL497_08320</name>
</gene>
<dbReference type="SUPFAM" id="SSF46894">
    <property type="entry name" value="C-terminal effector domain of the bipartite response regulators"/>
    <property type="match status" value="1"/>
</dbReference>
<dbReference type="InterPro" id="IPR011990">
    <property type="entry name" value="TPR-like_helical_dom_sf"/>
</dbReference>
<feature type="chain" id="PRO_5045288298" description="HTH luxR-type domain-containing protein" evidence="3">
    <location>
        <begin position="26"/>
        <end position="621"/>
    </location>
</feature>
<sequence>MKSLPYLLFICLCSCISGLSSHLWAQQPLPDSLQAVVNAPGSDKKNKPALLHQLAEIYRINKNYAGALTAARQSATIALQCKNYPEASKAYTLLVAIKANMQQYADLKQTSDSALSIAQQANDPIARAYAYYSRILLYKTLENPTDMVKYGQLGLKQLEKTNDPFIAAKIYYQLYVVHSDWNNEEKVYTYAQAATENARQANDYNLLSNCYTALSVAHEYKYNATKNKLELDSVLFYLNKPVMLYRQYPGSVSPNTYAIACINIANSYLKYFPADNPTTKAQAINYATLARSAVRNVDNSEEIEASSLGILSEYAKREGDLTQTESHLLAAYYVMKTAATPYYYTMINVVQALSDLYEQKGDYKRALAFQKEATLYNNKNFNQQKALNTQKLEMQYETEKKNNEMQLLKEREKSRTRQNYLYACIALASAIGLVFMFRSYHFRLRYSLQREKQLQLENKDTEMQVKLEKEEHARLKAEHQLLSTQQEQLKKEAMANILQLEHKHQMLLNIKDKLTEDNSINMQKIVKEEMVIDSDFELAKVQIQQIHPDFFHLINEKAQRKLTLLDLKLCTYLYLKMDTRQIAQLMNIETKSVRMSRYRIKQKLGLDKEDDLHAFLQGLGN</sequence>
<organism evidence="4 5">
    <name type="scientific">Chitinophaga nivalis</name>
    <dbReference type="NCBI Taxonomy" id="2991709"/>
    <lineage>
        <taxon>Bacteria</taxon>
        <taxon>Pseudomonadati</taxon>
        <taxon>Bacteroidota</taxon>
        <taxon>Chitinophagia</taxon>
        <taxon>Chitinophagales</taxon>
        <taxon>Chitinophagaceae</taxon>
        <taxon>Chitinophaga</taxon>
    </lineage>
</organism>
<comment type="caution">
    <text evidence="4">The sequence shown here is derived from an EMBL/GenBank/DDBJ whole genome shotgun (WGS) entry which is preliminary data.</text>
</comment>
<dbReference type="Gene3D" id="1.25.40.10">
    <property type="entry name" value="Tetratricopeptide repeat domain"/>
    <property type="match status" value="1"/>
</dbReference>
<evidence type="ECO:0000313" key="4">
    <source>
        <dbReference type="EMBL" id="MCW3483894.1"/>
    </source>
</evidence>
<name>A0ABT3IJG0_9BACT</name>
<feature type="coiled-coil region" evidence="1">
    <location>
        <begin position="451"/>
        <end position="492"/>
    </location>
</feature>
<dbReference type="EMBL" id="JAPDNS010000001">
    <property type="protein sequence ID" value="MCW3483894.1"/>
    <property type="molecule type" value="Genomic_DNA"/>
</dbReference>